<gene>
    <name evidence="1" type="ORF">METZ01_LOCUS110736</name>
</gene>
<proteinExistence type="predicted"/>
<name>A0A381WZX6_9ZZZZ</name>
<organism evidence="1">
    <name type="scientific">marine metagenome</name>
    <dbReference type="NCBI Taxonomy" id="408172"/>
    <lineage>
        <taxon>unclassified sequences</taxon>
        <taxon>metagenomes</taxon>
        <taxon>ecological metagenomes</taxon>
    </lineage>
</organism>
<dbReference type="EMBL" id="UINC01013389">
    <property type="protein sequence ID" value="SVA57882.1"/>
    <property type="molecule type" value="Genomic_DNA"/>
</dbReference>
<protein>
    <submittedName>
        <fullName evidence="1">Uncharacterized protein</fullName>
    </submittedName>
</protein>
<dbReference type="AlphaFoldDB" id="A0A381WZX6"/>
<sequence length="44" mass="5573">MFRWFYTQVKKFLDRFDLSWRKNVAKIFGIFMQIFIQFLSKDMT</sequence>
<evidence type="ECO:0000313" key="1">
    <source>
        <dbReference type="EMBL" id="SVA57882.1"/>
    </source>
</evidence>
<reference evidence="1" key="1">
    <citation type="submission" date="2018-05" db="EMBL/GenBank/DDBJ databases">
        <authorList>
            <person name="Lanie J.A."/>
            <person name="Ng W.-L."/>
            <person name="Kazmierczak K.M."/>
            <person name="Andrzejewski T.M."/>
            <person name="Davidsen T.M."/>
            <person name="Wayne K.J."/>
            <person name="Tettelin H."/>
            <person name="Glass J.I."/>
            <person name="Rusch D."/>
            <person name="Podicherti R."/>
            <person name="Tsui H.-C.T."/>
            <person name="Winkler M.E."/>
        </authorList>
    </citation>
    <scope>NUCLEOTIDE SEQUENCE</scope>
</reference>
<accession>A0A381WZX6</accession>